<keyword evidence="2" id="KW-1185">Reference proteome</keyword>
<gene>
    <name evidence="1" type="ORF">HRJ53_19120</name>
</gene>
<accession>A0A7V8NTD3</accession>
<comment type="caution">
    <text evidence="1">The sequence shown here is derived from an EMBL/GenBank/DDBJ whole genome shotgun (WGS) entry which is preliminary data.</text>
</comment>
<name>A0A7V8NTD3_9BACT</name>
<sequence length="55" mass="6309">MIRKFVGVKHVFVNGVQVLKDGEHYATADYDIIDNDSQEWEELDRGEPRSPTGFV</sequence>
<dbReference type="EMBL" id="JACDQQ010001829">
    <property type="protein sequence ID" value="MBA0087101.1"/>
    <property type="molecule type" value="Genomic_DNA"/>
</dbReference>
<proteinExistence type="predicted"/>
<evidence type="ECO:0000313" key="2">
    <source>
        <dbReference type="Proteomes" id="UP000567293"/>
    </source>
</evidence>
<dbReference type="AlphaFoldDB" id="A0A7V8NTD3"/>
<reference evidence="1" key="1">
    <citation type="submission" date="2020-06" db="EMBL/GenBank/DDBJ databases">
        <title>Legume-microbial interactions unlock mineral nutrients during tropical forest succession.</title>
        <authorList>
            <person name="Epihov D.Z."/>
        </authorList>
    </citation>
    <scope>NUCLEOTIDE SEQUENCE [LARGE SCALE GENOMIC DNA]</scope>
    <source>
        <strain evidence="1">Pan2503</strain>
    </source>
</reference>
<protein>
    <submittedName>
        <fullName evidence="1">Uncharacterized protein</fullName>
    </submittedName>
</protein>
<organism evidence="1 2">
    <name type="scientific">Candidatus Acidiferrum panamense</name>
    <dbReference type="NCBI Taxonomy" id="2741543"/>
    <lineage>
        <taxon>Bacteria</taxon>
        <taxon>Pseudomonadati</taxon>
        <taxon>Acidobacteriota</taxon>
        <taxon>Terriglobia</taxon>
        <taxon>Candidatus Acidiferrales</taxon>
        <taxon>Candidatus Acidiferrum</taxon>
    </lineage>
</organism>
<evidence type="ECO:0000313" key="1">
    <source>
        <dbReference type="EMBL" id="MBA0087101.1"/>
    </source>
</evidence>
<dbReference type="Proteomes" id="UP000567293">
    <property type="component" value="Unassembled WGS sequence"/>
</dbReference>